<protein>
    <submittedName>
        <fullName evidence="2">Blast:Endoplasmin</fullName>
    </submittedName>
</protein>
<gene>
    <name evidence="2" type="ORF">DGUA_6G006409</name>
</gene>
<feature type="compositionally biased region" description="Basic and acidic residues" evidence="1">
    <location>
        <begin position="169"/>
        <end position="186"/>
    </location>
</feature>
<evidence type="ECO:0000313" key="2">
    <source>
        <dbReference type="EMBL" id="SPP81387.1"/>
    </source>
</evidence>
<dbReference type="OrthoDB" id="8008330at2759"/>
<evidence type="ECO:0000256" key="1">
    <source>
        <dbReference type="SAM" id="MobiDB-lite"/>
    </source>
</evidence>
<accession>A0A3B0JGB3</accession>
<reference evidence="3" key="1">
    <citation type="submission" date="2018-01" db="EMBL/GenBank/DDBJ databases">
        <authorList>
            <person name="Alioto T."/>
            <person name="Alioto T."/>
        </authorList>
    </citation>
    <scope>NUCLEOTIDE SEQUENCE [LARGE SCALE GENOMIC DNA]</scope>
</reference>
<name>A0A3B0JGB3_DROGU</name>
<proteinExistence type="predicted"/>
<feature type="region of interest" description="Disordered" evidence="1">
    <location>
        <begin position="125"/>
        <end position="328"/>
    </location>
</feature>
<feature type="compositionally biased region" description="Basic residues" evidence="1">
    <location>
        <begin position="139"/>
        <end position="150"/>
    </location>
</feature>
<organism evidence="2 3">
    <name type="scientific">Drosophila guanche</name>
    <name type="common">Fruit fly</name>
    <dbReference type="NCBI Taxonomy" id="7266"/>
    <lineage>
        <taxon>Eukaryota</taxon>
        <taxon>Metazoa</taxon>
        <taxon>Ecdysozoa</taxon>
        <taxon>Arthropoda</taxon>
        <taxon>Hexapoda</taxon>
        <taxon>Insecta</taxon>
        <taxon>Pterygota</taxon>
        <taxon>Neoptera</taxon>
        <taxon>Endopterygota</taxon>
        <taxon>Diptera</taxon>
        <taxon>Brachycera</taxon>
        <taxon>Muscomorpha</taxon>
        <taxon>Ephydroidea</taxon>
        <taxon>Drosophilidae</taxon>
        <taxon>Drosophila</taxon>
        <taxon>Sophophora</taxon>
    </lineage>
</organism>
<evidence type="ECO:0000313" key="3">
    <source>
        <dbReference type="Proteomes" id="UP000268350"/>
    </source>
</evidence>
<dbReference type="AlphaFoldDB" id="A0A3B0JGB3"/>
<dbReference type="EMBL" id="OUUW01000005">
    <property type="protein sequence ID" value="SPP81387.1"/>
    <property type="molecule type" value="Genomic_DNA"/>
</dbReference>
<dbReference type="Proteomes" id="UP000268350">
    <property type="component" value="Unassembled WGS sequence"/>
</dbReference>
<sequence length="465" mass="52959">MPFTLGGDYQLVMQIYWYKKHRIICNTKVQPCTVSRIVQKQTDYHWMTPSRWSNIETGLYGLLEQEQDIQNLHADLLIDHIKVRVDSIDSRRLSTEIRLPGVSFSKSDLCLIMQLEYIETVSNNVSTDSNSSDHEVHAQKTRKDKPTKRTHSNDQQVAPAPEKRKNKKVSVDSEKQKPTKQEHRSQSIESAEAPAARKEPVKVCNARRSLSQDYAKGKTPNSGRSSLEKKATKRVPTPDTEKSIPSADGPSPTRRPRRPLTRPSHLDDFIIGGKKKTDKKDHTDGPMGKKANANGIASSPSKAIKKEELNEPPPSKPKSFQLAGPIEPRPAPRKVKILLMDKMEKEEILNTFSKYESDLTTFFKANRHKHIDRFMDIQHVHVIDIVRRDVELCMIRKLGQVYGTRTAYASLQINALLPLWIVRLLMDTFNIATAEEAVRQIRDQLAYGTYLNAINNEPLESDLEN</sequence>
<keyword evidence="3" id="KW-1185">Reference proteome</keyword>